<evidence type="ECO:0000256" key="9">
    <source>
        <dbReference type="ARBA" id="ARBA00022692"/>
    </source>
</evidence>
<keyword evidence="8 24" id="KW-0808">Transferase</keyword>
<evidence type="ECO:0000256" key="23">
    <source>
        <dbReference type="PIRSR" id="PIRSR600829-4"/>
    </source>
</evidence>
<evidence type="ECO:0000256" key="1">
    <source>
        <dbReference type="ARBA" id="ARBA00004429"/>
    </source>
</evidence>
<keyword evidence="11 22" id="KW-0547">Nucleotide-binding</keyword>
<keyword evidence="19 24" id="KW-1208">Phospholipid metabolism</keyword>
<dbReference type="Gene3D" id="1.10.287.3610">
    <property type="match status" value="1"/>
</dbReference>
<protein>
    <recommendedName>
        <fullName evidence="4 24">Diacylglycerol kinase</fullName>
        <ecNumber evidence="3 24">2.7.1.107</ecNumber>
    </recommendedName>
</protein>
<feature type="binding site" evidence="21">
    <location>
        <position position="10"/>
    </location>
    <ligand>
        <name>substrate</name>
    </ligand>
</feature>
<evidence type="ECO:0000256" key="19">
    <source>
        <dbReference type="ARBA" id="ARBA00023264"/>
    </source>
</evidence>
<name>A0A8J6M129_9ALTE</name>
<evidence type="ECO:0000256" key="22">
    <source>
        <dbReference type="PIRSR" id="PIRSR600829-3"/>
    </source>
</evidence>
<keyword evidence="16 24" id="KW-0443">Lipid metabolism</keyword>
<feature type="binding site" evidence="21">
    <location>
        <position position="70"/>
    </location>
    <ligand>
        <name>substrate</name>
    </ligand>
</feature>
<keyword evidence="10 23" id="KW-0479">Metal-binding</keyword>
<keyword evidence="6" id="KW-0444">Lipid biosynthesis</keyword>
<feature type="binding site" evidence="22">
    <location>
        <begin position="86"/>
        <end position="88"/>
    </location>
    <ligand>
        <name>ATP</name>
        <dbReference type="ChEBI" id="CHEBI:30616"/>
    </ligand>
</feature>
<evidence type="ECO:0000256" key="15">
    <source>
        <dbReference type="ARBA" id="ARBA00022989"/>
    </source>
</evidence>
<evidence type="ECO:0000256" key="17">
    <source>
        <dbReference type="ARBA" id="ARBA00023136"/>
    </source>
</evidence>
<feature type="binding site" evidence="21">
    <location>
        <begin position="31"/>
        <end position="35"/>
    </location>
    <ligand>
        <name>substrate</name>
    </ligand>
</feature>
<dbReference type="AlphaFoldDB" id="A0A8J6M129"/>
<evidence type="ECO:0000256" key="11">
    <source>
        <dbReference type="ARBA" id="ARBA00022741"/>
    </source>
</evidence>
<proteinExistence type="inferred from homology"/>
<evidence type="ECO:0000313" key="25">
    <source>
        <dbReference type="EMBL" id="MBC3767559.1"/>
    </source>
</evidence>
<dbReference type="EMBL" id="JACNEP010000020">
    <property type="protein sequence ID" value="MBC3767559.1"/>
    <property type="molecule type" value="Genomic_DNA"/>
</dbReference>
<keyword evidence="7 24" id="KW-0997">Cell inner membrane</keyword>
<keyword evidence="15 24" id="KW-1133">Transmembrane helix</keyword>
<feature type="binding site" evidence="22">
    <location>
        <position position="10"/>
    </location>
    <ligand>
        <name>ATP</name>
        <dbReference type="ChEBI" id="CHEBI:30616"/>
    </ligand>
</feature>
<feature type="transmembrane region" description="Helical" evidence="24">
    <location>
        <begin position="97"/>
        <end position="118"/>
    </location>
</feature>
<evidence type="ECO:0000256" key="3">
    <source>
        <dbReference type="ARBA" id="ARBA00012133"/>
    </source>
</evidence>
<feature type="active site" description="Proton acceptor" evidence="20">
    <location>
        <position position="70"/>
    </location>
</feature>
<feature type="binding site" evidence="22">
    <location>
        <position position="29"/>
    </location>
    <ligand>
        <name>ATP</name>
        <dbReference type="ChEBI" id="CHEBI:30616"/>
    </ligand>
</feature>
<dbReference type="Proteomes" id="UP000601768">
    <property type="component" value="Unassembled WGS sequence"/>
</dbReference>
<dbReference type="CDD" id="cd14264">
    <property type="entry name" value="DAGK_IM"/>
    <property type="match status" value="1"/>
</dbReference>
<feature type="binding site" evidence="22">
    <location>
        <begin position="95"/>
        <end position="96"/>
    </location>
    <ligand>
        <name>ATP</name>
        <dbReference type="ChEBI" id="CHEBI:30616"/>
    </ligand>
</feature>
<keyword evidence="18" id="KW-0594">Phospholipid biosynthesis</keyword>
<dbReference type="GO" id="GO:0004143">
    <property type="term" value="F:ATP-dependent diacylglycerol kinase activity"/>
    <property type="evidence" value="ECO:0007669"/>
    <property type="project" value="UniProtKB-EC"/>
</dbReference>
<keyword evidence="12 24" id="KW-0418">Kinase</keyword>
<dbReference type="GO" id="GO:0046872">
    <property type="term" value="F:metal ion binding"/>
    <property type="evidence" value="ECO:0007669"/>
    <property type="project" value="UniProtKB-KW"/>
</dbReference>
<dbReference type="Pfam" id="PF01219">
    <property type="entry name" value="DAGK_prokar"/>
    <property type="match status" value="1"/>
</dbReference>
<sequence>MVNKKTGFRRISAATGYSISGLKSAFISEAAFRQECVLFLVLFPVALLLPVSYSTKLLLVSTLFLVLIVELINSAIEATVDRIGEEHHPLSAKAKDIGSAAVFICLIFMATVWGITLWSM</sequence>
<evidence type="ECO:0000256" key="14">
    <source>
        <dbReference type="ARBA" id="ARBA00022842"/>
    </source>
</evidence>
<evidence type="ECO:0000256" key="10">
    <source>
        <dbReference type="ARBA" id="ARBA00022723"/>
    </source>
</evidence>
<comment type="cofactor">
    <cofactor evidence="23">
        <name>Mg(2+)</name>
        <dbReference type="ChEBI" id="CHEBI:18420"/>
    </cofactor>
    <text evidence="23">Mn(2+), Zn(2+), Cd(2+) and Co(2+) support activity to lesser extents.</text>
</comment>
<evidence type="ECO:0000256" key="21">
    <source>
        <dbReference type="PIRSR" id="PIRSR600829-2"/>
    </source>
</evidence>
<comment type="function">
    <text evidence="24">Catalyzes the ATP-dependent phosphorylation of sn-l,2-diacylglycerol (DAG) to phosphatidic acid. Involved in the recycling of diacylglycerol produced as a by-product during membrane-derived oligosaccharide (MDO) biosynthesis.</text>
</comment>
<keyword evidence="14 23" id="KW-0460">Magnesium</keyword>
<dbReference type="PANTHER" id="PTHR34299">
    <property type="entry name" value="DIACYLGLYCEROL KINASE"/>
    <property type="match status" value="1"/>
</dbReference>
<comment type="similarity">
    <text evidence="2 24">Belongs to the bacterial diacylglycerol kinase family.</text>
</comment>
<dbReference type="GO" id="GO:0005886">
    <property type="term" value="C:plasma membrane"/>
    <property type="evidence" value="ECO:0007669"/>
    <property type="project" value="UniProtKB-SubCell"/>
</dbReference>
<accession>A0A8J6M129</accession>
<comment type="catalytic activity">
    <reaction evidence="24">
        <text>a 1,2-diacyl-sn-glycerol + ATP = a 1,2-diacyl-sn-glycero-3-phosphate + ADP + H(+)</text>
        <dbReference type="Rhea" id="RHEA:10272"/>
        <dbReference type="ChEBI" id="CHEBI:15378"/>
        <dbReference type="ChEBI" id="CHEBI:17815"/>
        <dbReference type="ChEBI" id="CHEBI:30616"/>
        <dbReference type="ChEBI" id="CHEBI:58608"/>
        <dbReference type="ChEBI" id="CHEBI:456216"/>
        <dbReference type="EC" id="2.7.1.107"/>
    </reaction>
</comment>
<feature type="binding site" evidence="22">
    <location>
        <position position="17"/>
    </location>
    <ligand>
        <name>ATP</name>
        <dbReference type="ChEBI" id="CHEBI:30616"/>
    </ligand>
</feature>
<gene>
    <name evidence="25" type="ORF">H8B19_16895</name>
</gene>
<feature type="binding site" evidence="21">
    <location>
        <begin position="113"/>
        <end position="118"/>
    </location>
    <ligand>
        <name>substrate</name>
    </ligand>
</feature>
<feature type="binding site" evidence="21">
    <location>
        <position position="99"/>
    </location>
    <ligand>
        <name>substrate</name>
    </ligand>
</feature>
<evidence type="ECO:0000313" key="26">
    <source>
        <dbReference type="Proteomes" id="UP000601768"/>
    </source>
</evidence>
<evidence type="ECO:0000256" key="6">
    <source>
        <dbReference type="ARBA" id="ARBA00022516"/>
    </source>
</evidence>
<dbReference type="InterPro" id="IPR033718">
    <property type="entry name" value="DAGK_prok"/>
</dbReference>
<evidence type="ECO:0000256" key="2">
    <source>
        <dbReference type="ARBA" id="ARBA00005967"/>
    </source>
</evidence>
<evidence type="ECO:0000256" key="24">
    <source>
        <dbReference type="RuleBase" id="RU363065"/>
    </source>
</evidence>
<dbReference type="EC" id="2.7.1.107" evidence="3 24"/>
<evidence type="ECO:0000256" key="20">
    <source>
        <dbReference type="PIRSR" id="PIRSR600829-1"/>
    </source>
</evidence>
<feature type="binding site" evidence="23">
    <location>
        <position position="77"/>
    </location>
    <ligand>
        <name>a divalent metal cation</name>
        <dbReference type="ChEBI" id="CHEBI:60240"/>
    </ligand>
</feature>
<feature type="binding site" evidence="22">
    <location>
        <position position="77"/>
    </location>
    <ligand>
        <name>ATP</name>
        <dbReference type="ChEBI" id="CHEBI:30616"/>
    </ligand>
</feature>
<dbReference type="GO" id="GO:0005524">
    <property type="term" value="F:ATP binding"/>
    <property type="evidence" value="ECO:0007669"/>
    <property type="project" value="UniProtKB-KW"/>
</dbReference>
<dbReference type="PANTHER" id="PTHR34299:SF1">
    <property type="entry name" value="DIACYLGLYCEROL KINASE"/>
    <property type="match status" value="1"/>
</dbReference>
<keyword evidence="5" id="KW-1003">Cell membrane</keyword>
<dbReference type="GO" id="GO:0006654">
    <property type="term" value="P:phosphatidic acid biosynthetic process"/>
    <property type="evidence" value="ECO:0007669"/>
    <property type="project" value="InterPro"/>
</dbReference>
<dbReference type="PROSITE" id="PS01069">
    <property type="entry name" value="DAGK_PROKAR"/>
    <property type="match status" value="1"/>
</dbReference>
<evidence type="ECO:0000256" key="16">
    <source>
        <dbReference type="ARBA" id="ARBA00023098"/>
    </source>
</evidence>
<feature type="binding site" evidence="23">
    <location>
        <position position="29"/>
    </location>
    <ligand>
        <name>a divalent metal cation</name>
        <dbReference type="ChEBI" id="CHEBI:60240"/>
    </ligand>
</feature>
<feature type="transmembrane region" description="Helical" evidence="24">
    <location>
        <begin position="36"/>
        <end position="53"/>
    </location>
</feature>
<evidence type="ECO:0000256" key="7">
    <source>
        <dbReference type="ARBA" id="ARBA00022519"/>
    </source>
</evidence>
<reference evidence="25" key="2">
    <citation type="submission" date="2020-08" db="EMBL/GenBank/DDBJ databases">
        <authorList>
            <person name="Lai Q."/>
        </authorList>
    </citation>
    <scope>NUCLEOTIDE SEQUENCE</scope>
    <source>
        <strain evidence="25">S27-2</strain>
    </source>
</reference>
<keyword evidence="17 24" id="KW-0472">Membrane</keyword>
<evidence type="ECO:0000256" key="4">
    <source>
        <dbReference type="ARBA" id="ARBA00017575"/>
    </source>
</evidence>
<comment type="subcellular location">
    <subcellularLocation>
        <location evidence="1 24">Cell inner membrane</location>
        <topology evidence="1 24">Multi-pass membrane protein</topology>
    </subcellularLocation>
</comment>
<keyword evidence="26" id="KW-1185">Reference proteome</keyword>
<evidence type="ECO:0000256" key="5">
    <source>
        <dbReference type="ARBA" id="ARBA00022475"/>
    </source>
</evidence>
<comment type="caution">
    <text evidence="25">The sequence shown here is derived from an EMBL/GenBank/DDBJ whole genome shotgun (WGS) entry which is preliminary data.</text>
</comment>
<dbReference type="InterPro" id="IPR036945">
    <property type="entry name" value="DAGK_sf"/>
</dbReference>
<organism evidence="25 26">
    <name type="scientific">Neptunicella marina</name>
    <dbReference type="NCBI Taxonomy" id="2125989"/>
    <lineage>
        <taxon>Bacteria</taxon>
        <taxon>Pseudomonadati</taxon>
        <taxon>Pseudomonadota</taxon>
        <taxon>Gammaproteobacteria</taxon>
        <taxon>Alteromonadales</taxon>
        <taxon>Alteromonadaceae</taxon>
        <taxon>Neptunicella</taxon>
    </lineage>
</organism>
<evidence type="ECO:0000256" key="12">
    <source>
        <dbReference type="ARBA" id="ARBA00022777"/>
    </source>
</evidence>
<evidence type="ECO:0000256" key="8">
    <source>
        <dbReference type="ARBA" id="ARBA00022679"/>
    </source>
</evidence>
<dbReference type="InterPro" id="IPR000829">
    <property type="entry name" value="DAGK"/>
</dbReference>
<evidence type="ECO:0000256" key="13">
    <source>
        <dbReference type="ARBA" id="ARBA00022840"/>
    </source>
</evidence>
<feature type="transmembrane region" description="Helical" evidence="24">
    <location>
        <begin position="59"/>
        <end position="76"/>
    </location>
</feature>
<keyword evidence="13 22" id="KW-0067">ATP-binding</keyword>
<evidence type="ECO:0000256" key="18">
    <source>
        <dbReference type="ARBA" id="ARBA00023209"/>
    </source>
</evidence>
<reference evidence="25" key="1">
    <citation type="journal article" date="2018" name="Int. J. Syst. Evol. Microbiol.">
        <title>Neptunicella marina gen. nov., sp. nov., isolated from surface seawater.</title>
        <authorList>
            <person name="Liu X."/>
            <person name="Lai Q."/>
            <person name="Du Y."/>
            <person name="Zhang X."/>
            <person name="Liu Z."/>
            <person name="Sun F."/>
            <person name="Shao Z."/>
        </authorList>
    </citation>
    <scope>NUCLEOTIDE SEQUENCE</scope>
    <source>
        <strain evidence="25">S27-2</strain>
    </source>
</reference>
<keyword evidence="9 24" id="KW-0812">Transmembrane</keyword>